<feature type="transmembrane region" description="Helical" evidence="1">
    <location>
        <begin position="153"/>
        <end position="176"/>
    </location>
</feature>
<dbReference type="EMBL" id="RNRV01000013">
    <property type="protein sequence ID" value="MHO04590.1"/>
    <property type="molecule type" value="Genomic_DNA"/>
</dbReference>
<keyword evidence="1" id="KW-1133">Transmembrane helix</keyword>
<gene>
    <name evidence="2" type="ORF">D9F05_09420</name>
</gene>
<feature type="transmembrane region" description="Helical" evidence="1">
    <location>
        <begin position="17"/>
        <end position="39"/>
    </location>
</feature>
<organism evidence="2">
    <name type="scientific">Escherichia coli</name>
    <dbReference type="NCBI Taxonomy" id="562"/>
    <lineage>
        <taxon>Bacteria</taxon>
        <taxon>Pseudomonadati</taxon>
        <taxon>Pseudomonadota</taxon>
        <taxon>Gammaproteobacteria</taxon>
        <taxon>Enterobacterales</taxon>
        <taxon>Enterobacteriaceae</taxon>
        <taxon>Escherichia</taxon>
    </lineage>
</organism>
<keyword evidence="1" id="KW-0472">Membrane</keyword>
<evidence type="ECO:0000256" key="1">
    <source>
        <dbReference type="SAM" id="Phobius"/>
    </source>
</evidence>
<feature type="transmembrane region" description="Helical" evidence="1">
    <location>
        <begin position="114"/>
        <end position="132"/>
    </location>
</feature>
<keyword evidence="1" id="KW-0812">Transmembrane</keyword>
<sequence length="180" mass="20126">MNTASGMIGNFLEQLPYAMAMLDTLIAVFGMTLMAYAVYKFVIAADAKQKRHPLTNGRTSYFMIPFGCLLAGVMMWNRLLTAGLMLSTFYGDGMTTNTLLDYPGGGFNDEFDKLIMAVSLIFRVFGYYLFFFKGWFQFRKFGDEGVFKEASTYIIFGTFLINNVATVNGLSTLFGFGSII</sequence>
<dbReference type="AlphaFoldDB" id="A0A3L0VXD2"/>
<proteinExistence type="predicted"/>
<comment type="caution">
    <text evidence="2">The sequence shown here is derived from an EMBL/GenBank/DDBJ whole genome shotgun (WGS) entry which is preliminary data.</text>
</comment>
<accession>A0A3L0VXD2</accession>
<evidence type="ECO:0000313" key="2">
    <source>
        <dbReference type="EMBL" id="MHO04590.1"/>
    </source>
</evidence>
<protein>
    <submittedName>
        <fullName evidence="2">Uncharacterized protein</fullName>
    </submittedName>
</protein>
<feature type="transmembrane region" description="Helical" evidence="1">
    <location>
        <begin position="60"/>
        <end position="79"/>
    </location>
</feature>
<name>A0A3L0VXD2_ECOLX</name>
<reference evidence="2" key="1">
    <citation type="submission" date="2018-10" db="EMBL/GenBank/DDBJ databases">
        <authorList>
            <consortium name="NARMS: The National Antimicrobial Resistance Monitoring System"/>
        </authorList>
    </citation>
    <scope>NUCLEOTIDE SEQUENCE [LARGE SCALE GENOMIC DNA]</scope>
    <source>
        <strain evidence="2">CVM N17EC0388</strain>
    </source>
</reference>